<dbReference type="Pfam" id="PF00651">
    <property type="entry name" value="BTB"/>
    <property type="match status" value="1"/>
</dbReference>
<gene>
    <name evidence="2" type="ORF">TKK_011810</name>
</gene>
<protein>
    <recommendedName>
        <fullName evidence="1">BTB domain-containing protein</fullName>
    </recommendedName>
</protein>
<dbReference type="EMBL" id="JBJJXI010000096">
    <property type="protein sequence ID" value="KAL3393521.1"/>
    <property type="molecule type" value="Genomic_DNA"/>
</dbReference>
<dbReference type="Gene3D" id="3.30.710.10">
    <property type="entry name" value="Potassium Channel Kv1.1, Chain A"/>
    <property type="match status" value="1"/>
</dbReference>
<dbReference type="PANTHER" id="PTHR24413">
    <property type="entry name" value="SPECKLE-TYPE POZ PROTEIN"/>
    <property type="match status" value="1"/>
</dbReference>
<accession>A0ABD2WLR2</accession>
<evidence type="ECO:0000313" key="3">
    <source>
        <dbReference type="Proteomes" id="UP001627154"/>
    </source>
</evidence>
<dbReference type="Proteomes" id="UP001627154">
    <property type="component" value="Unassembled WGS sequence"/>
</dbReference>
<dbReference type="PROSITE" id="PS50097">
    <property type="entry name" value="BTB"/>
    <property type="match status" value="1"/>
</dbReference>
<feature type="domain" description="BTB" evidence="1">
    <location>
        <begin position="162"/>
        <end position="230"/>
    </location>
</feature>
<proteinExistence type="predicted"/>
<sequence length="307" mass="34712">MSVIGSLQTSEEGNIFTWVFSSELPLMLHNNVVRSTEFGNVGQKFELEFHRGKIWDSAAVSCKRVWRLILHCSNENSPLLMCKYNISIIKRGEVIDARTDCCTFSTNRSETLVLSKTQTEIEGLISSKDDIHIRCELFYESAITNEVPKLNFDWMYLNEGLSDVKLRTACGKEIPAHRVVLAAASSVFKAMFTHDMMENQNKLVEMTDVSHEAAVEMLRYMYTGSVGSNEVSLTNDLLAVADKYQLEDLKNKCAIILSSKICHENVVEILKVASKYVTKYLEKKAVDFIKSYINASPDSDITNLFLC</sequence>
<dbReference type="InterPro" id="IPR000210">
    <property type="entry name" value="BTB/POZ_dom"/>
</dbReference>
<dbReference type="SMART" id="SM00225">
    <property type="entry name" value="BTB"/>
    <property type="match status" value="1"/>
</dbReference>
<organism evidence="2 3">
    <name type="scientific">Trichogramma kaykai</name>
    <dbReference type="NCBI Taxonomy" id="54128"/>
    <lineage>
        <taxon>Eukaryota</taxon>
        <taxon>Metazoa</taxon>
        <taxon>Ecdysozoa</taxon>
        <taxon>Arthropoda</taxon>
        <taxon>Hexapoda</taxon>
        <taxon>Insecta</taxon>
        <taxon>Pterygota</taxon>
        <taxon>Neoptera</taxon>
        <taxon>Endopterygota</taxon>
        <taxon>Hymenoptera</taxon>
        <taxon>Apocrita</taxon>
        <taxon>Proctotrupomorpha</taxon>
        <taxon>Chalcidoidea</taxon>
        <taxon>Trichogrammatidae</taxon>
        <taxon>Trichogramma</taxon>
    </lineage>
</organism>
<keyword evidence="3" id="KW-1185">Reference proteome</keyword>
<dbReference type="SUPFAM" id="SSF54695">
    <property type="entry name" value="POZ domain"/>
    <property type="match status" value="1"/>
</dbReference>
<evidence type="ECO:0000259" key="1">
    <source>
        <dbReference type="PROSITE" id="PS50097"/>
    </source>
</evidence>
<reference evidence="2 3" key="1">
    <citation type="journal article" date="2024" name="bioRxiv">
        <title>A reference genome for Trichogramma kaykai: A tiny desert-dwelling parasitoid wasp with competing sex-ratio distorters.</title>
        <authorList>
            <person name="Culotta J."/>
            <person name="Lindsey A.R."/>
        </authorList>
    </citation>
    <scope>NUCLEOTIDE SEQUENCE [LARGE SCALE GENOMIC DNA]</scope>
    <source>
        <strain evidence="2 3">KSX58</strain>
    </source>
</reference>
<name>A0ABD2WLR2_9HYME</name>
<comment type="caution">
    <text evidence="2">The sequence shown here is derived from an EMBL/GenBank/DDBJ whole genome shotgun (WGS) entry which is preliminary data.</text>
</comment>
<dbReference type="AlphaFoldDB" id="A0ABD2WLR2"/>
<evidence type="ECO:0000313" key="2">
    <source>
        <dbReference type="EMBL" id="KAL3393521.1"/>
    </source>
</evidence>
<dbReference type="InterPro" id="IPR011333">
    <property type="entry name" value="SKP1/BTB/POZ_sf"/>
</dbReference>